<evidence type="ECO:0000313" key="3">
    <source>
        <dbReference type="Proteomes" id="UP001286313"/>
    </source>
</evidence>
<protein>
    <submittedName>
        <fullName evidence="2">Uncharacterized protein</fullName>
    </submittedName>
</protein>
<keyword evidence="3" id="KW-1185">Reference proteome</keyword>
<feature type="region of interest" description="Disordered" evidence="1">
    <location>
        <begin position="1"/>
        <end position="43"/>
    </location>
</feature>
<name>A0AAE1BPS3_PETCI</name>
<evidence type="ECO:0000256" key="1">
    <source>
        <dbReference type="SAM" id="MobiDB-lite"/>
    </source>
</evidence>
<evidence type="ECO:0000313" key="2">
    <source>
        <dbReference type="EMBL" id="KAK3854253.1"/>
    </source>
</evidence>
<accession>A0AAE1BPS3</accession>
<sequence>STFTQLHLHPISPPLNLSTPPPLNPTTTTSTLSSSTCAPTSPR</sequence>
<gene>
    <name evidence="2" type="ORF">Pcinc_039245</name>
</gene>
<comment type="caution">
    <text evidence="2">The sequence shown here is derived from an EMBL/GenBank/DDBJ whole genome shotgun (WGS) entry which is preliminary data.</text>
</comment>
<organism evidence="2 3">
    <name type="scientific">Petrolisthes cinctipes</name>
    <name type="common">Flat porcelain crab</name>
    <dbReference type="NCBI Taxonomy" id="88211"/>
    <lineage>
        <taxon>Eukaryota</taxon>
        <taxon>Metazoa</taxon>
        <taxon>Ecdysozoa</taxon>
        <taxon>Arthropoda</taxon>
        <taxon>Crustacea</taxon>
        <taxon>Multicrustacea</taxon>
        <taxon>Malacostraca</taxon>
        <taxon>Eumalacostraca</taxon>
        <taxon>Eucarida</taxon>
        <taxon>Decapoda</taxon>
        <taxon>Pleocyemata</taxon>
        <taxon>Anomura</taxon>
        <taxon>Galatheoidea</taxon>
        <taxon>Porcellanidae</taxon>
        <taxon>Petrolisthes</taxon>
    </lineage>
</organism>
<feature type="compositionally biased region" description="Low complexity" evidence="1">
    <location>
        <begin position="25"/>
        <end position="43"/>
    </location>
</feature>
<reference evidence="2" key="1">
    <citation type="submission" date="2023-10" db="EMBL/GenBank/DDBJ databases">
        <title>Genome assemblies of two species of porcelain crab, Petrolisthes cinctipes and Petrolisthes manimaculis (Anomura: Porcellanidae).</title>
        <authorList>
            <person name="Angst P."/>
        </authorList>
    </citation>
    <scope>NUCLEOTIDE SEQUENCE</scope>
    <source>
        <strain evidence="2">PB745_01</strain>
        <tissue evidence="2">Gill</tissue>
    </source>
</reference>
<feature type="non-terminal residue" evidence="2">
    <location>
        <position position="1"/>
    </location>
</feature>
<dbReference type="Proteomes" id="UP001286313">
    <property type="component" value="Unassembled WGS sequence"/>
</dbReference>
<proteinExistence type="predicted"/>
<dbReference type="AlphaFoldDB" id="A0AAE1BPS3"/>
<dbReference type="EMBL" id="JAWQEG010006644">
    <property type="protein sequence ID" value="KAK3854253.1"/>
    <property type="molecule type" value="Genomic_DNA"/>
</dbReference>